<accession>A0A841GBK7</accession>
<sequence length="273" mass="29464">MKGMNIAKKVGLTLTAFGLLTVWNQSAQAMEILKIGTDLTYPPYNYLEGKEAAGFDAEFMRLVAKQLSAEPQFMDTRFANLIMGVNLKKFDVIASTLYVTPERAKQIEYIPYMKTGGVLLALKDGSFKPQKPEDLCGKKISSIQGAAWISKLKTVSETYCAKQGLAAIDVREFPTSPEASQAVLSHAVDAQFEDAGVARAAADKSGKLILTSDIIYPVVVGLAVKKGNNTLVTELKTAIQKVEATADFKSLLTKYSVATPDDAEINAALNGTL</sequence>
<gene>
    <name evidence="5" type="ORF">HNR75_000869</name>
</gene>
<evidence type="ECO:0000256" key="1">
    <source>
        <dbReference type="ARBA" id="ARBA00010333"/>
    </source>
</evidence>
<evidence type="ECO:0000313" key="5">
    <source>
        <dbReference type="EMBL" id="MBB6054997.1"/>
    </source>
</evidence>
<dbReference type="SMART" id="SM00062">
    <property type="entry name" value="PBPb"/>
    <property type="match status" value="1"/>
</dbReference>
<dbReference type="PANTHER" id="PTHR35936">
    <property type="entry name" value="MEMBRANE-BOUND LYTIC MUREIN TRANSGLYCOSYLASE F"/>
    <property type="match status" value="1"/>
</dbReference>
<dbReference type="Gene3D" id="3.40.190.10">
    <property type="entry name" value="Periplasmic binding protein-like II"/>
    <property type="match status" value="2"/>
</dbReference>
<name>A0A841GBK7_9GAMM</name>
<keyword evidence="6" id="KW-1185">Reference proteome</keyword>
<organism evidence="5 6">
    <name type="scientific">Tolumonas osonensis</name>
    <dbReference type="NCBI Taxonomy" id="675874"/>
    <lineage>
        <taxon>Bacteria</taxon>
        <taxon>Pseudomonadati</taxon>
        <taxon>Pseudomonadota</taxon>
        <taxon>Gammaproteobacteria</taxon>
        <taxon>Aeromonadales</taxon>
        <taxon>Aeromonadaceae</taxon>
        <taxon>Tolumonas</taxon>
    </lineage>
</organism>
<dbReference type="Proteomes" id="UP000585721">
    <property type="component" value="Unassembled WGS sequence"/>
</dbReference>
<feature type="domain" description="Solute-binding protein family 3/N-terminal" evidence="4">
    <location>
        <begin position="32"/>
        <end position="258"/>
    </location>
</feature>
<evidence type="ECO:0000313" key="6">
    <source>
        <dbReference type="Proteomes" id="UP000585721"/>
    </source>
</evidence>
<dbReference type="Pfam" id="PF00497">
    <property type="entry name" value="SBP_bac_3"/>
    <property type="match status" value="1"/>
</dbReference>
<comment type="caution">
    <text evidence="5">The sequence shown here is derived from an EMBL/GenBank/DDBJ whole genome shotgun (WGS) entry which is preliminary data.</text>
</comment>
<evidence type="ECO:0000256" key="2">
    <source>
        <dbReference type="ARBA" id="ARBA00022729"/>
    </source>
</evidence>
<proteinExistence type="inferred from homology"/>
<dbReference type="EMBL" id="JACHGR010000002">
    <property type="protein sequence ID" value="MBB6054997.1"/>
    <property type="molecule type" value="Genomic_DNA"/>
</dbReference>
<dbReference type="RefSeq" id="WP_188025785.1">
    <property type="nucleotide sequence ID" value="NZ_JACHGR010000002.1"/>
</dbReference>
<evidence type="ECO:0000259" key="4">
    <source>
        <dbReference type="SMART" id="SM00062"/>
    </source>
</evidence>
<keyword evidence="2 3" id="KW-0732">Signal</keyword>
<dbReference type="AlphaFoldDB" id="A0A841GBK7"/>
<protein>
    <submittedName>
        <fullName evidence="5">Polar amino acid transport system substrate-binding protein</fullName>
    </submittedName>
</protein>
<reference evidence="5 6" key="1">
    <citation type="submission" date="2020-08" db="EMBL/GenBank/DDBJ databases">
        <title>Genomic Encyclopedia of Type Strains, Phase IV (KMG-IV): sequencing the most valuable type-strain genomes for metagenomic binning, comparative biology and taxonomic classification.</title>
        <authorList>
            <person name="Goeker M."/>
        </authorList>
    </citation>
    <scope>NUCLEOTIDE SEQUENCE [LARGE SCALE GENOMIC DNA]</scope>
    <source>
        <strain evidence="5 6">DSM 22975</strain>
    </source>
</reference>
<dbReference type="PANTHER" id="PTHR35936:SF17">
    <property type="entry name" value="ARGININE-BINDING EXTRACELLULAR PROTEIN ARTP"/>
    <property type="match status" value="1"/>
</dbReference>
<evidence type="ECO:0000256" key="3">
    <source>
        <dbReference type="SAM" id="SignalP"/>
    </source>
</evidence>
<feature type="signal peptide" evidence="3">
    <location>
        <begin position="1"/>
        <end position="29"/>
    </location>
</feature>
<dbReference type="SUPFAM" id="SSF53850">
    <property type="entry name" value="Periplasmic binding protein-like II"/>
    <property type="match status" value="1"/>
</dbReference>
<dbReference type="InterPro" id="IPR001638">
    <property type="entry name" value="Solute-binding_3/MltF_N"/>
</dbReference>
<comment type="similarity">
    <text evidence="1">Belongs to the bacterial solute-binding protein 3 family.</text>
</comment>
<feature type="chain" id="PRO_5032803906" evidence="3">
    <location>
        <begin position="30"/>
        <end position="273"/>
    </location>
</feature>